<gene>
    <name evidence="2" type="ORF">JDV02_002284</name>
</gene>
<proteinExistence type="predicted"/>
<evidence type="ECO:0000313" key="2">
    <source>
        <dbReference type="EMBL" id="UNI15782.1"/>
    </source>
</evidence>
<dbReference type="SUPFAM" id="SSF103473">
    <property type="entry name" value="MFS general substrate transporter"/>
    <property type="match status" value="1"/>
</dbReference>
<dbReference type="InterPro" id="IPR036259">
    <property type="entry name" value="MFS_trans_sf"/>
</dbReference>
<dbReference type="KEGG" id="ptkz:JDV02_002284"/>
<reference evidence="2" key="1">
    <citation type="submission" date="2021-11" db="EMBL/GenBank/DDBJ databases">
        <title>Purpureocillium_takamizusanense_genome.</title>
        <authorList>
            <person name="Nguyen N.-H."/>
        </authorList>
    </citation>
    <scope>NUCLEOTIDE SEQUENCE</scope>
    <source>
        <strain evidence="2">PT3</strain>
    </source>
</reference>
<dbReference type="OrthoDB" id="6499973at2759"/>
<dbReference type="AlphaFoldDB" id="A0A9Q8V8G7"/>
<dbReference type="EMBL" id="CP086355">
    <property type="protein sequence ID" value="UNI15782.1"/>
    <property type="molecule type" value="Genomic_DNA"/>
</dbReference>
<feature type="transmembrane region" description="Helical" evidence="1">
    <location>
        <begin position="32"/>
        <end position="52"/>
    </location>
</feature>
<keyword evidence="1" id="KW-1133">Transmembrane helix</keyword>
<organism evidence="2 3">
    <name type="scientific">Purpureocillium takamizusanense</name>
    <dbReference type="NCBI Taxonomy" id="2060973"/>
    <lineage>
        <taxon>Eukaryota</taxon>
        <taxon>Fungi</taxon>
        <taxon>Dikarya</taxon>
        <taxon>Ascomycota</taxon>
        <taxon>Pezizomycotina</taxon>
        <taxon>Sordariomycetes</taxon>
        <taxon>Hypocreomycetidae</taxon>
        <taxon>Hypocreales</taxon>
        <taxon>Ophiocordycipitaceae</taxon>
        <taxon>Purpureocillium</taxon>
    </lineage>
</organism>
<keyword evidence="1" id="KW-0472">Membrane</keyword>
<feature type="transmembrane region" description="Helical" evidence="1">
    <location>
        <begin position="67"/>
        <end position="86"/>
    </location>
</feature>
<feature type="transmembrane region" description="Helical" evidence="1">
    <location>
        <begin position="116"/>
        <end position="135"/>
    </location>
</feature>
<dbReference type="Proteomes" id="UP000829364">
    <property type="component" value="Chromosome 2"/>
</dbReference>
<evidence type="ECO:0000313" key="3">
    <source>
        <dbReference type="Proteomes" id="UP000829364"/>
    </source>
</evidence>
<keyword evidence="1" id="KW-0812">Transmembrane</keyword>
<keyword evidence="3" id="KW-1185">Reference proteome</keyword>
<protein>
    <recommendedName>
        <fullName evidence="4">Monocarboxylate transporter</fullName>
    </recommendedName>
</protein>
<sequence length="144" mass="15977">MFYVGGLAAGPIFDRYYPCCASICQWFYEKRGLALGLTMSGSAVGGAAWPFLIEQFLSKVKLEEPRVHRIIFGISMMVLPPAILLVRERRDAAGHDASGQETASSEKGVVKALFKLRFLALCGCLTLLYSQVHIYSYNAQRHGR</sequence>
<accession>A0A9Q8V8G7</accession>
<dbReference type="GeneID" id="72064245"/>
<evidence type="ECO:0008006" key="4">
    <source>
        <dbReference type="Google" id="ProtNLM"/>
    </source>
</evidence>
<dbReference type="RefSeq" id="XP_047839263.1">
    <property type="nucleotide sequence ID" value="XM_047983293.1"/>
</dbReference>
<name>A0A9Q8V8G7_9HYPO</name>
<evidence type="ECO:0000256" key="1">
    <source>
        <dbReference type="SAM" id="Phobius"/>
    </source>
</evidence>